<sequence length="102" mass="11405">MLLSHARADAETRIASGQAWTESQRTPGVNTDLRQYFSMASSSHFHDSHRGTNMLYGYSRPYNSRTRSPVGYSMERASSRLNSTSYDAGINDFDAASLLFTD</sequence>
<dbReference type="OrthoDB" id="10419624at2759"/>
<protein>
    <submittedName>
        <fullName evidence="1">Uncharacterized protein</fullName>
    </submittedName>
</protein>
<dbReference type="AlphaFoldDB" id="A0A284RL30"/>
<evidence type="ECO:0000313" key="1">
    <source>
        <dbReference type="EMBL" id="SJL09460.1"/>
    </source>
</evidence>
<organism evidence="1 2">
    <name type="scientific">Armillaria ostoyae</name>
    <name type="common">Armillaria root rot fungus</name>
    <dbReference type="NCBI Taxonomy" id="47428"/>
    <lineage>
        <taxon>Eukaryota</taxon>
        <taxon>Fungi</taxon>
        <taxon>Dikarya</taxon>
        <taxon>Basidiomycota</taxon>
        <taxon>Agaricomycotina</taxon>
        <taxon>Agaricomycetes</taxon>
        <taxon>Agaricomycetidae</taxon>
        <taxon>Agaricales</taxon>
        <taxon>Marasmiineae</taxon>
        <taxon>Physalacriaceae</taxon>
        <taxon>Armillaria</taxon>
    </lineage>
</organism>
<gene>
    <name evidence="1" type="ORF">ARMOST_12838</name>
</gene>
<dbReference type="Proteomes" id="UP000219338">
    <property type="component" value="Unassembled WGS sequence"/>
</dbReference>
<accession>A0A284RL30</accession>
<dbReference type="EMBL" id="FUEG01000010">
    <property type="protein sequence ID" value="SJL09460.1"/>
    <property type="molecule type" value="Genomic_DNA"/>
</dbReference>
<proteinExistence type="predicted"/>
<name>A0A284RL30_ARMOS</name>
<reference evidence="2" key="1">
    <citation type="journal article" date="2017" name="Nat. Ecol. Evol.">
        <title>Genome expansion and lineage-specific genetic innovations in the forest pathogenic fungi Armillaria.</title>
        <authorList>
            <person name="Sipos G."/>
            <person name="Prasanna A.N."/>
            <person name="Walter M.C."/>
            <person name="O'Connor E."/>
            <person name="Balint B."/>
            <person name="Krizsan K."/>
            <person name="Kiss B."/>
            <person name="Hess J."/>
            <person name="Varga T."/>
            <person name="Slot J."/>
            <person name="Riley R."/>
            <person name="Boka B."/>
            <person name="Rigling D."/>
            <person name="Barry K."/>
            <person name="Lee J."/>
            <person name="Mihaltcheva S."/>
            <person name="LaButti K."/>
            <person name="Lipzen A."/>
            <person name="Waldron R."/>
            <person name="Moloney N.M."/>
            <person name="Sperisen C."/>
            <person name="Kredics L."/>
            <person name="Vagvoelgyi C."/>
            <person name="Patrignani A."/>
            <person name="Fitzpatrick D."/>
            <person name="Nagy I."/>
            <person name="Doyle S."/>
            <person name="Anderson J.B."/>
            <person name="Grigoriev I.V."/>
            <person name="Gueldener U."/>
            <person name="Muensterkoetter M."/>
            <person name="Nagy L.G."/>
        </authorList>
    </citation>
    <scope>NUCLEOTIDE SEQUENCE [LARGE SCALE GENOMIC DNA]</scope>
    <source>
        <strain evidence="2">C18/9</strain>
    </source>
</reference>
<keyword evidence="2" id="KW-1185">Reference proteome</keyword>
<evidence type="ECO:0000313" key="2">
    <source>
        <dbReference type="Proteomes" id="UP000219338"/>
    </source>
</evidence>